<evidence type="ECO:0000313" key="2">
    <source>
        <dbReference type="Proteomes" id="UP000886595"/>
    </source>
</evidence>
<accession>A0A8X7TJ96</accession>
<dbReference type="OrthoDB" id="10020961at2759"/>
<protein>
    <submittedName>
        <fullName evidence="1">Uncharacterized protein</fullName>
    </submittedName>
</protein>
<sequence length="81" mass="8420">MARYSAGTVDCPGSPKSVRIVVVGDKGTGKSSLIVAAASDSFPPNVPPVLPDTNLPLEFFPDGVPVTIVDTSSRYITSRSI</sequence>
<gene>
    <name evidence="1" type="ORF">Bca52824_094294</name>
</gene>
<reference evidence="1 2" key="1">
    <citation type="submission" date="2020-02" db="EMBL/GenBank/DDBJ databases">
        <authorList>
            <person name="Ma Q."/>
            <person name="Huang Y."/>
            <person name="Song X."/>
            <person name="Pei D."/>
        </authorList>
    </citation>
    <scope>NUCLEOTIDE SEQUENCE [LARGE SCALE GENOMIC DNA]</scope>
    <source>
        <strain evidence="1">Sxm20200214</strain>
        <tissue evidence="1">Leaf</tissue>
    </source>
</reference>
<keyword evidence="2" id="KW-1185">Reference proteome</keyword>
<dbReference type="Gene3D" id="3.40.50.300">
    <property type="entry name" value="P-loop containing nucleotide triphosphate hydrolases"/>
    <property type="match status" value="1"/>
</dbReference>
<comment type="caution">
    <text evidence="1">The sequence shown here is derived from an EMBL/GenBank/DDBJ whole genome shotgun (WGS) entry which is preliminary data.</text>
</comment>
<dbReference type="Proteomes" id="UP000886595">
    <property type="component" value="Unassembled WGS sequence"/>
</dbReference>
<proteinExistence type="predicted"/>
<evidence type="ECO:0000313" key="1">
    <source>
        <dbReference type="EMBL" id="KAG2243872.1"/>
    </source>
</evidence>
<dbReference type="EMBL" id="JAAMPC010000140">
    <property type="protein sequence ID" value="KAG2243872.1"/>
    <property type="molecule type" value="Genomic_DNA"/>
</dbReference>
<dbReference type="AlphaFoldDB" id="A0A8X7TJ96"/>
<organism evidence="1 2">
    <name type="scientific">Brassica carinata</name>
    <name type="common">Ethiopian mustard</name>
    <name type="synonym">Abyssinian cabbage</name>
    <dbReference type="NCBI Taxonomy" id="52824"/>
    <lineage>
        <taxon>Eukaryota</taxon>
        <taxon>Viridiplantae</taxon>
        <taxon>Streptophyta</taxon>
        <taxon>Embryophyta</taxon>
        <taxon>Tracheophyta</taxon>
        <taxon>Spermatophyta</taxon>
        <taxon>Magnoliopsida</taxon>
        <taxon>eudicotyledons</taxon>
        <taxon>Gunneridae</taxon>
        <taxon>Pentapetalae</taxon>
        <taxon>rosids</taxon>
        <taxon>malvids</taxon>
        <taxon>Brassicales</taxon>
        <taxon>Brassicaceae</taxon>
        <taxon>Brassiceae</taxon>
        <taxon>Brassica</taxon>
    </lineage>
</organism>
<name>A0A8X7TJ96_BRACI</name>
<dbReference type="SUPFAM" id="SSF52540">
    <property type="entry name" value="P-loop containing nucleoside triphosphate hydrolases"/>
    <property type="match status" value="1"/>
</dbReference>
<dbReference type="InterPro" id="IPR027417">
    <property type="entry name" value="P-loop_NTPase"/>
</dbReference>